<proteinExistence type="predicted"/>
<comment type="caution">
    <text evidence="1">The sequence shown here is derived from an EMBL/GenBank/DDBJ whole genome shotgun (WGS) entry which is preliminary data.</text>
</comment>
<dbReference type="Proteomes" id="UP000814033">
    <property type="component" value="Unassembled WGS sequence"/>
</dbReference>
<protein>
    <submittedName>
        <fullName evidence="1">Uncharacterized protein</fullName>
    </submittedName>
</protein>
<accession>A0ACB8RM40</accession>
<evidence type="ECO:0000313" key="2">
    <source>
        <dbReference type="Proteomes" id="UP000814033"/>
    </source>
</evidence>
<sequence length="589" mass="67495">MSEKKSSVTNAPPPPPPLPENPKDARSYDQWEEDVIVEYLRRQPEPTGPDSYEKAKENLILAGRYKARIEVIVNNLPELVNRTDLKIADTLAEATWKRKVLLYRLFPINRMPVEILSNIFRFVVWSSVEANQTNLLRLRMTWVCRHWRQVAIADQTLWNTIWFRDSAPFDRSLTFFDRAGTATIDLRINESRRYYQTRDEQLKMTGPQMEVVADILMTKVDQIRTLIVVVESWPPILVLLERLYRARTPTLLARVEIHRTGHPYSYPGPAYTSVEYHDALRLCNGDAPSLNFLCLNGIHLNWDHSPMNNLTTLDLRRMPSYVAPSIARFREVLRNSPNLRKLAIDGAGPEHKPEDTTDLGPPIDLLRLTTIVFGDVTPAYAIWFNAGIRAPNVRDLTLINLIMGDYGPVLKFLTGRFPNVVVLTLFNIEVLQTAENLRSMTQWLLSMPIVQYLRIALLKPHLFAPFLIDGRFHAEDVPLNPTPEEVARVVSSGQRIAVFPELSTLEFQHIPSAAIIGFVGRRKELGIPLDLVYINRVWLPQIKEEERKELLAVVPTQVCLPAMSTPAEERLWTTYNYGPVIDSISRRAM</sequence>
<gene>
    <name evidence="1" type="ORF">FA95DRAFT_1521734</name>
</gene>
<evidence type="ECO:0000313" key="1">
    <source>
        <dbReference type="EMBL" id="KAI0045208.1"/>
    </source>
</evidence>
<reference evidence="1" key="1">
    <citation type="submission" date="2021-02" db="EMBL/GenBank/DDBJ databases">
        <authorList>
            <consortium name="DOE Joint Genome Institute"/>
            <person name="Ahrendt S."/>
            <person name="Looney B.P."/>
            <person name="Miyauchi S."/>
            <person name="Morin E."/>
            <person name="Drula E."/>
            <person name="Courty P.E."/>
            <person name="Chicoki N."/>
            <person name="Fauchery L."/>
            <person name="Kohler A."/>
            <person name="Kuo A."/>
            <person name="Labutti K."/>
            <person name="Pangilinan J."/>
            <person name="Lipzen A."/>
            <person name="Riley R."/>
            <person name="Andreopoulos W."/>
            <person name="He G."/>
            <person name="Johnson J."/>
            <person name="Barry K.W."/>
            <person name="Grigoriev I.V."/>
            <person name="Nagy L."/>
            <person name="Hibbett D."/>
            <person name="Henrissat B."/>
            <person name="Matheny P.B."/>
            <person name="Labbe J."/>
            <person name="Martin F."/>
        </authorList>
    </citation>
    <scope>NUCLEOTIDE SEQUENCE</scope>
    <source>
        <strain evidence="1">FP105234-sp</strain>
    </source>
</reference>
<keyword evidence="2" id="KW-1185">Reference proteome</keyword>
<reference evidence="1" key="2">
    <citation type="journal article" date="2022" name="New Phytol.">
        <title>Evolutionary transition to the ectomycorrhizal habit in the genomes of a hyperdiverse lineage of mushroom-forming fungi.</title>
        <authorList>
            <person name="Looney B."/>
            <person name="Miyauchi S."/>
            <person name="Morin E."/>
            <person name="Drula E."/>
            <person name="Courty P.E."/>
            <person name="Kohler A."/>
            <person name="Kuo A."/>
            <person name="LaButti K."/>
            <person name="Pangilinan J."/>
            <person name="Lipzen A."/>
            <person name="Riley R."/>
            <person name="Andreopoulos W."/>
            <person name="He G."/>
            <person name="Johnson J."/>
            <person name="Nolan M."/>
            <person name="Tritt A."/>
            <person name="Barry K.W."/>
            <person name="Grigoriev I.V."/>
            <person name="Nagy L.G."/>
            <person name="Hibbett D."/>
            <person name="Henrissat B."/>
            <person name="Matheny P.B."/>
            <person name="Labbe J."/>
            <person name="Martin F.M."/>
        </authorList>
    </citation>
    <scope>NUCLEOTIDE SEQUENCE</scope>
    <source>
        <strain evidence="1">FP105234-sp</strain>
    </source>
</reference>
<name>A0ACB8RM40_9AGAM</name>
<dbReference type="EMBL" id="MU275958">
    <property type="protein sequence ID" value="KAI0045208.1"/>
    <property type="molecule type" value="Genomic_DNA"/>
</dbReference>
<organism evidence="1 2">
    <name type="scientific">Auriscalpium vulgare</name>
    <dbReference type="NCBI Taxonomy" id="40419"/>
    <lineage>
        <taxon>Eukaryota</taxon>
        <taxon>Fungi</taxon>
        <taxon>Dikarya</taxon>
        <taxon>Basidiomycota</taxon>
        <taxon>Agaricomycotina</taxon>
        <taxon>Agaricomycetes</taxon>
        <taxon>Russulales</taxon>
        <taxon>Auriscalpiaceae</taxon>
        <taxon>Auriscalpium</taxon>
    </lineage>
</organism>